<comment type="similarity">
    <text evidence="1">Belongs to the HY2 family.</text>
</comment>
<evidence type="ECO:0000313" key="3">
    <source>
        <dbReference type="EMBL" id="TGH18166.1"/>
    </source>
</evidence>
<reference evidence="3 4" key="1">
    <citation type="journal article" date="2019" name="mSystems">
        <title>Life at home and on the roam: Genomic adaptions reflect the dual lifestyle of an intracellular, facultative symbiont.</title>
        <authorList>
            <person name="Burgsdorf I."/>
        </authorList>
    </citation>
    <scope>NUCLEOTIDE SEQUENCE [LARGE SCALE GENOMIC DNA]</scope>
    <source>
        <strain evidence="3">277cI</strain>
    </source>
</reference>
<evidence type="ECO:0000256" key="1">
    <source>
        <dbReference type="ARBA" id="ARBA00006908"/>
    </source>
</evidence>
<evidence type="ECO:0000313" key="4">
    <source>
        <dbReference type="Proteomes" id="UP000315454"/>
    </source>
</evidence>
<dbReference type="GO" id="GO:0050897">
    <property type="term" value="F:cobalt ion binding"/>
    <property type="evidence" value="ECO:0007669"/>
    <property type="project" value="InterPro"/>
</dbReference>
<keyword evidence="2 3" id="KW-0560">Oxidoreductase</keyword>
<dbReference type="GO" id="GO:0010024">
    <property type="term" value="P:phytochromobilin biosynthetic process"/>
    <property type="evidence" value="ECO:0007669"/>
    <property type="project" value="InterPro"/>
</dbReference>
<dbReference type="AlphaFoldDB" id="A0A524RSK8"/>
<gene>
    <name evidence="3" type="ORF">ERJ68_09315</name>
</gene>
<dbReference type="PANTHER" id="PTHR34557">
    <property type="entry name" value="PHYTOCHROMOBILIN:FERREDOXIN OXIDOREDUCTASE, CHLOROPLASTIC"/>
    <property type="match status" value="1"/>
</dbReference>
<dbReference type="PANTHER" id="PTHR34557:SF1">
    <property type="entry name" value="PHYTOCHROMOBILIN:FERREDOXIN OXIDOREDUCTASE, CHLOROPLASTIC"/>
    <property type="match status" value="1"/>
</dbReference>
<dbReference type="GO" id="GO:0050617">
    <property type="term" value="F:15,16-dihydrobiliverdin:ferredoxin oxidoreductase activity"/>
    <property type="evidence" value="ECO:0007669"/>
    <property type="project" value="UniProtKB-EC"/>
</dbReference>
<organism evidence="3 4">
    <name type="scientific">Aphanocapsa feldmannii 277cI</name>
    <dbReference type="NCBI Taxonomy" id="2507554"/>
    <lineage>
        <taxon>Bacteria</taxon>
        <taxon>Bacillati</taxon>
        <taxon>Cyanobacteriota</taxon>
        <taxon>Cyanophyceae</taxon>
        <taxon>Oscillatoriophycideae</taxon>
        <taxon>Chroococcales</taxon>
        <taxon>Microcystaceae</taxon>
        <taxon>Aphanocapsa</taxon>
    </lineage>
</organism>
<sequence length="237" mass="26036">MFEAFLERLAADVAARGGTALTLPQGLDAADSSRKQGRIRSQAWQLPGIARLRATRLDAGAAVQVLNAVAYPDHDREQPLLGIDLLSFGTRDKLVAVMDFQPLKQEPAYLEHYLAPLRRLQGSYPAFAAGEEMRSYDANRYFSPWLLFARGTISTLQDPLAAAFGQLLDAYWAMHDAQIPNPALRAEVAALQLDYDIYSAEKDPAFGKEWADRFVHEFLFPGSATPVAVAANKGAGR</sequence>
<evidence type="ECO:0000256" key="2">
    <source>
        <dbReference type="ARBA" id="ARBA00023002"/>
    </source>
</evidence>
<dbReference type="EMBL" id="SRMN01000196">
    <property type="protein sequence ID" value="TGH18166.1"/>
    <property type="molecule type" value="Genomic_DNA"/>
</dbReference>
<accession>A0A524RSK8</accession>
<dbReference type="NCBIfam" id="NF009720">
    <property type="entry name" value="PRK13247.1"/>
    <property type="match status" value="1"/>
</dbReference>
<dbReference type="InterPro" id="IPR009249">
    <property type="entry name" value="Ferredoxin-dep_bilin_Rdtase"/>
</dbReference>
<dbReference type="Gene3D" id="3.40.1500.20">
    <property type="match status" value="1"/>
</dbReference>
<dbReference type="EC" id="1.3.7.2" evidence="3"/>
<protein>
    <submittedName>
        <fullName evidence="3">15,16-dihydrobiliverdin:ferredoxin oxidoreductase</fullName>
        <ecNumber evidence="3">1.3.7.2</ecNumber>
    </submittedName>
</protein>
<proteinExistence type="inferred from homology"/>
<dbReference type="Pfam" id="PF05996">
    <property type="entry name" value="Fe_bilin_red"/>
    <property type="match status" value="1"/>
</dbReference>
<dbReference type="Proteomes" id="UP000315454">
    <property type="component" value="Unassembled WGS sequence"/>
</dbReference>
<comment type="caution">
    <text evidence="3">The sequence shown here is derived from an EMBL/GenBank/DDBJ whole genome shotgun (WGS) entry which is preliminary data.</text>
</comment>
<name>A0A524RSK8_9CHRO</name>